<evidence type="ECO:0000313" key="2">
    <source>
        <dbReference type="EMBL" id="KAF6208338.1"/>
    </source>
</evidence>
<feature type="compositionally biased region" description="Acidic residues" evidence="1">
    <location>
        <begin position="810"/>
        <end position="821"/>
    </location>
</feature>
<evidence type="ECO:0000313" key="3">
    <source>
        <dbReference type="Proteomes" id="UP000466442"/>
    </source>
</evidence>
<feature type="region of interest" description="Disordered" evidence="1">
    <location>
        <begin position="648"/>
        <end position="698"/>
    </location>
</feature>
<feature type="compositionally biased region" description="Low complexity" evidence="1">
    <location>
        <begin position="954"/>
        <end position="971"/>
    </location>
</feature>
<feature type="region of interest" description="Disordered" evidence="1">
    <location>
        <begin position="245"/>
        <end position="296"/>
    </location>
</feature>
<feature type="region of interest" description="Disordered" evidence="1">
    <location>
        <begin position="382"/>
        <end position="425"/>
    </location>
</feature>
<feature type="region of interest" description="Disordered" evidence="1">
    <location>
        <begin position="565"/>
        <end position="635"/>
    </location>
</feature>
<dbReference type="AlphaFoldDB" id="A0A8S9XJA5"/>
<dbReference type="Proteomes" id="UP000466442">
    <property type="component" value="Unassembled WGS sequence"/>
</dbReference>
<feature type="compositionally biased region" description="Acidic residues" evidence="1">
    <location>
        <begin position="598"/>
        <end position="617"/>
    </location>
</feature>
<gene>
    <name evidence="2" type="ORF">GE061_016792</name>
</gene>
<feature type="compositionally biased region" description="Acidic residues" evidence="1">
    <location>
        <begin position="911"/>
        <end position="926"/>
    </location>
</feature>
<feature type="compositionally biased region" description="Polar residues" evidence="1">
    <location>
        <begin position="936"/>
        <end position="946"/>
    </location>
</feature>
<sequence>MDARSMHTEHGDIFVQSRLLEFDKGCFVIVIFPVSSNFLSLNLNAASQLEITIIDAETAMNVKLLNPDPRLRQKKSISESTLGVELKKPDQAKRKGNELPNIPWSNLEMSPVKALTSQGYSRSKHNMRAVLASSNKRSGVKKDKCPATRKTNKRSSWLPRLEYFFVEQNGKPHLTIPLNEEGDKIVLNHFNDLINGYLSRKYSTYTAYKLNRWIGKYAKLRRRSDPLTLWSIRKVDPRFVEMMEGSDTSDFPTSCSYKPRFTEESGQRDLLQNDTPPPRRDEVQQNPQSNVGPPLVRPCIRFYNPDPNDFNSHVSEQSELTLPSQAEVVTSNKLTTCEILELQKTTENRVAALKSSVHPYAVQEHTGNMVDKYCKRAVKNNVENHSESNGPQKTTLNTSGDSNDARELDFEPGDCSPYGGEEVTANDLPSKMSVQEVHGNTVNSTAALKSSMIPYSIPGRPNKIMVAMTGDYNKATMGAYYDDSELDYEPEDCYSLSEDEEVTVSDLPSATSVQEDHGNNDNSAEALISSLIPSSVQQRADKIMVAMTGDYNKVGMRVKRNNEENHLESNNPFKGPQHTSGDHNHRSTNLYDHGSYYDDSELDYEPEDCYSSEDEEITANGLPSTNSVPEDHEDTSNIAEARNSSMIHKPVQDLADKPNVAVTGNHVKEGTNTKKNNEEDRSESTIPPSGDHNHSSTDDVQAEWLPLPKMVISNDPRTLSLREGSAIAENRVKAKKSRLSLLNKPNKAVNKNISWSSTLKKIHAIDKTSSQKKDWKRAKEKNKNHSDVPHKHTQYTSTDIHENSSSYNDFEQDDEEDEWYDPPDYRGKQSCRFLMELQRCSKQLRRSENHYGNSSRSIYDSDSDDSIEYYDDSEGYNPYRKRMKENNEGYCSDLTNKSSRCTLNDIHGDGSGDDDFGEDDEQEWYDPPDYRDKESCSSFVGRQQCSKQHRRSENNSSNSSRSIYDSDSDYSVAFSDDDDEYGSDDSSLYQKRAQVNNEENHSDILDSSSFNEQDDEFYDPPDYRAEESFMTHRHLRYLTHSSNSTRSIYDSDSDDSIDYYDDDDYDSDDCSGYHSFRRKLEKTLF</sequence>
<dbReference type="EMBL" id="WIXP02000007">
    <property type="protein sequence ID" value="KAF6208338.1"/>
    <property type="molecule type" value="Genomic_DNA"/>
</dbReference>
<protein>
    <submittedName>
        <fullName evidence="2">Uncharacterized protein</fullName>
    </submittedName>
</protein>
<feature type="region of interest" description="Disordered" evidence="1">
    <location>
        <begin position="846"/>
        <end position="881"/>
    </location>
</feature>
<feature type="region of interest" description="Disordered" evidence="1">
    <location>
        <begin position="902"/>
        <end position="1022"/>
    </location>
</feature>
<feature type="region of interest" description="Disordered" evidence="1">
    <location>
        <begin position="766"/>
        <end position="822"/>
    </location>
</feature>
<comment type="caution">
    <text evidence="2">The sequence shown here is derived from an EMBL/GenBank/DDBJ whole genome shotgun (WGS) entry which is preliminary data.</text>
</comment>
<feature type="compositionally biased region" description="Polar residues" evidence="1">
    <location>
        <begin position="246"/>
        <end position="256"/>
    </location>
</feature>
<keyword evidence="3" id="KW-1185">Reference proteome</keyword>
<feature type="compositionally biased region" description="Polar residues" evidence="1">
    <location>
        <begin position="382"/>
        <end position="402"/>
    </location>
</feature>
<reference evidence="2" key="1">
    <citation type="journal article" date="2021" name="Mol. Ecol. Resour.">
        <title>Apolygus lucorum genome provides insights into omnivorousness and mesophyll feeding.</title>
        <authorList>
            <person name="Liu Y."/>
            <person name="Liu H."/>
            <person name="Wang H."/>
            <person name="Huang T."/>
            <person name="Liu B."/>
            <person name="Yang B."/>
            <person name="Yin L."/>
            <person name="Li B."/>
            <person name="Zhang Y."/>
            <person name="Zhang S."/>
            <person name="Jiang F."/>
            <person name="Zhang X."/>
            <person name="Ren Y."/>
            <person name="Wang B."/>
            <person name="Wang S."/>
            <person name="Lu Y."/>
            <person name="Wu K."/>
            <person name="Fan W."/>
            <person name="Wang G."/>
        </authorList>
    </citation>
    <scope>NUCLEOTIDE SEQUENCE</scope>
    <source>
        <strain evidence="2">12Hb</strain>
    </source>
</reference>
<feature type="compositionally biased region" description="Polar residues" evidence="1">
    <location>
        <begin position="794"/>
        <end position="808"/>
    </location>
</feature>
<accession>A0A8S9XJA5</accession>
<proteinExistence type="predicted"/>
<organism evidence="2 3">
    <name type="scientific">Apolygus lucorum</name>
    <name type="common">Small green plant bug</name>
    <name type="synonym">Lygocoris lucorum</name>
    <dbReference type="NCBI Taxonomy" id="248454"/>
    <lineage>
        <taxon>Eukaryota</taxon>
        <taxon>Metazoa</taxon>
        <taxon>Ecdysozoa</taxon>
        <taxon>Arthropoda</taxon>
        <taxon>Hexapoda</taxon>
        <taxon>Insecta</taxon>
        <taxon>Pterygota</taxon>
        <taxon>Neoptera</taxon>
        <taxon>Paraneoptera</taxon>
        <taxon>Hemiptera</taxon>
        <taxon>Heteroptera</taxon>
        <taxon>Panheteroptera</taxon>
        <taxon>Cimicomorpha</taxon>
        <taxon>Miridae</taxon>
        <taxon>Mirini</taxon>
        <taxon>Apolygus</taxon>
    </lineage>
</organism>
<feature type="compositionally biased region" description="Basic and acidic residues" evidence="1">
    <location>
        <begin position="666"/>
        <end position="683"/>
    </location>
</feature>
<feature type="compositionally biased region" description="Basic and acidic residues" evidence="1">
    <location>
        <begin position="781"/>
        <end position="790"/>
    </location>
</feature>
<name>A0A8S9XJA5_APOLU</name>
<feature type="compositionally biased region" description="Acidic residues" evidence="1">
    <location>
        <begin position="861"/>
        <end position="874"/>
    </location>
</feature>
<evidence type="ECO:0000256" key="1">
    <source>
        <dbReference type="SAM" id="MobiDB-lite"/>
    </source>
</evidence>